<dbReference type="EMBL" id="JADCNM010000004">
    <property type="protein sequence ID" value="KAG0487072.1"/>
    <property type="molecule type" value="Genomic_DNA"/>
</dbReference>
<accession>A0A835V6D3</accession>
<feature type="region of interest" description="Disordered" evidence="1">
    <location>
        <begin position="1"/>
        <end position="47"/>
    </location>
</feature>
<evidence type="ECO:0000313" key="3">
    <source>
        <dbReference type="Proteomes" id="UP000639772"/>
    </source>
</evidence>
<organism evidence="2 3">
    <name type="scientific">Vanilla planifolia</name>
    <name type="common">Vanilla</name>
    <dbReference type="NCBI Taxonomy" id="51239"/>
    <lineage>
        <taxon>Eukaryota</taxon>
        <taxon>Viridiplantae</taxon>
        <taxon>Streptophyta</taxon>
        <taxon>Embryophyta</taxon>
        <taxon>Tracheophyta</taxon>
        <taxon>Spermatophyta</taxon>
        <taxon>Magnoliopsida</taxon>
        <taxon>Liliopsida</taxon>
        <taxon>Asparagales</taxon>
        <taxon>Orchidaceae</taxon>
        <taxon>Vanilloideae</taxon>
        <taxon>Vanilleae</taxon>
        <taxon>Vanilla</taxon>
    </lineage>
</organism>
<evidence type="ECO:0000313" key="2">
    <source>
        <dbReference type="EMBL" id="KAG0487072.1"/>
    </source>
</evidence>
<feature type="region of interest" description="Disordered" evidence="1">
    <location>
        <begin position="456"/>
        <end position="480"/>
    </location>
</feature>
<feature type="compositionally biased region" description="Polar residues" evidence="1">
    <location>
        <begin position="362"/>
        <end position="372"/>
    </location>
</feature>
<dbReference type="OrthoDB" id="1917528at2759"/>
<reference evidence="2 3" key="1">
    <citation type="journal article" date="2020" name="Nat. Food">
        <title>A phased Vanilla planifolia genome enables genetic improvement of flavour and production.</title>
        <authorList>
            <person name="Hasing T."/>
            <person name="Tang H."/>
            <person name="Brym M."/>
            <person name="Khazi F."/>
            <person name="Huang T."/>
            <person name="Chambers A.H."/>
        </authorList>
    </citation>
    <scope>NUCLEOTIDE SEQUENCE [LARGE SCALE GENOMIC DNA]</scope>
    <source>
        <tissue evidence="2">Leaf</tissue>
    </source>
</reference>
<sequence>MERSEPTLVPGWYKGSSSSSTSNGNSTGGSSSNGNGTVGSNLNHHGGSSLLVKERSIGFSSRNKFPVNDCDQDVPYSLTERTLTSFRRSVSSNGSVGSEKDLSSCGYSNFGRSHREKDLDIHDRDRTFFLDNGFFNHPDSSVNKKSQMDHLRRSQSMLSGRRVEPWRKRPGHDSGKFAFERDFPLLGSDEKYLGSDLTRVSSPGVSSAIHNHPVSTSGIIGSDGWTSALAEVPPIARGNDPVVLPTLSTSIALSTSVASTIASSSSTGLNMAETLAQAPVRVRPATQLPNDSQKIEELHRQQILKLRPVTPSMPKSSVINSVDKSKTKLARTIETSGSKSGQQSLAQNGVLVLRPAAKSDASKTPQTGNFQVLNREKNGSSPTGKDFSTPANDNRAIPSTFGSSNLSAITSTPKGSNSLKLKGDGRLGSSAFNPYGEKKTPSQTQNRIDFFNSLRKKAPPTQHTGSADDPSRGGPSSNMDLVQQVADNSAAAEKDAASSNTSLNCSVDNGECSTGVCDTSEKLEEIAPDEEEAAFLRSLGWDENSVEEALTHEEIESFLSEYKKRRPESLLKNGRQFCQS</sequence>
<dbReference type="AlphaFoldDB" id="A0A835V6D3"/>
<dbReference type="Proteomes" id="UP000639772">
    <property type="component" value="Unassembled WGS sequence"/>
</dbReference>
<dbReference type="PANTHER" id="PTHR34112:SF18">
    <property type="entry name" value="C-JUN-AMINO-TERMINAL KINASE-INTERACTING PROTEIN"/>
    <property type="match status" value="1"/>
</dbReference>
<comment type="caution">
    <text evidence="2">The sequence shown here is derived from an EMBL/GenBank/DDBJ whole genome shotgun (WGS) entry which is preliminary data.</text>
</comment>
<feature type="compositionally biased region" description="Polar residues" evidence="1">
    <location>
        <begin position="400"/>
        <end position="419"/>
    </location>
</feature>
<feature type="region of interest" description="Disordered" evidence="1">
    <location>
        <begin position="357"/>
        <end position="425"/>
    </location>
</feature>
<name>A0A835V6D3_VANPL</name>
<proteinExistence type="predicted"/>
<protein>
    <submittedName>
        <fullName evidence="2">Uncharacterized protein</fullName>
    </submittedName>
</protein>
<dbReference type="PANTHER" id="PTHR34112">
    <property type="entry name" value="C-JUN-AMINO-TERMINAL KINASE-INTERACTING PROTEIN"/>
    <property type="match status" value="1"/>
</dbReference>
<evidence type="ECO:0000256" key="1">
    <source>
        <dbReference type="SAM" id="MobiDB-lite"/>
    </source>
</evidence>
<feature type="compositionally biased region" description="Low complexity" evidence="1">
    <location>
        <begin position="15"/>
        <end position="41"/>
    </location>
</feature>
<feature type="region of interest" description="Disordered" evidence="1">
    <location>
        <begin position="140"/>
        <end position="169"/>
    </location>
</feature>
<gene>
    <name evidence="2" type="ORF">HPP92_009167</name>
</gene>